<dbReference type="PROSITE" id="PS00676">
    <property type="entry name" value="SIGMA54_INTERACT_2"/>
    <property type="match status" value="1"/>
</dbReference>
<gene>
    <name evidence="6" type="ORF">AUJ95_08475</name>
</gene>
<dbReference type="SUPFAM" id="SSF52540">
    <property type="entry name" value="P-loop containing nucleoside triphosphate hydrolases"/>
    <property type="match status" value="1"/>
</dbReference>
<dbReference type="InterPro" id="IPR002078">
    <property type="entry name" value="Sigma_54_int"/>
</dbReference>
<evidence type="ECO:0000259" key="5">
    <source>
        <dbReference type="PROSITE" id="PS50045"/>
    </source>
</evidence>
<evidence type="ECO:0000256" key="1">
    <source>
        <dbReference type="ARBA" id="ARBA00022741"/>
    </source>
</evidence>
<dbReference type="Pfam" id="PF00158">
    <property type="entry name" value="Sigma54_activat"/>
    <property type="match status" value="1"/>
</dbReference>
<evidence type="ECO:0000256" key="2">
    <source>
        <dbReference type="ARBA" id="ARBA00022840"/>
    </source>
</evidence>
<dbReference type="InterPro" id="IPR003593">
    <property type="entry name" value="AAA+_ATPase"/>
</dbReference>
<dbReference type="AlphaFoldDB" id="A0A1J5E1M6"/>
<dbReference type="Gene3D" id="1.10.8.60">
    <property type="match status" value="1"/>
</dbReference>
<dbReference type="PRINTS" id="PR01590">
    <property type="entry name" value="HTHFIS"/>
</dbReference>
<evidence type="ECO:0000256" key="3">
    <source>
        <dbReference type="ARBA" id="ARBA00023015"/>
    </source>
</evidence>
<dbReference type="InterPro" id="IPR058031">
    <property type="entry name" value="AAA_lid_NorR"/>
</dbReference>
<dbReference type="GO" id="GO:0005524">
    <property type="term" value="F:ATP binding"/>
    <property type="evidence" value="ECO:0007669"/>
    <property type="project" value="UniProtKB-KW"/>
</dbReference>
<dbReference type="Gene3D" id="3.40.50.300">
    <property type="entry name" value="P-loop containing nucleotide triphosphate hydrolases"/>
    <property type="match status" value="1"/>
</dbReference>
<dbReference type="STRING" id="1817895.AUJ95_08475"/>
<dbReference type="InterPro" id="IPR025943">
    <property type="entry name" value="Sigma_54_int_dom_ATP-bd_2"/>
</dbReference>
<evidence type="ECO:0000256" key="4">
    <source>
        <dbReference type="ARBA" id="ARBA00023163"/>
    </source>
</evidence>
<proteinExistence type="predicted"/>
<dbReference type="Gene3D" id="1.10.10.60">
    <property type="entry name" value="Homeodomain-like"/>
    <property type="match status" value="1"/>
</dbReference>
<reference evidence="6 7" key="1">
    <citation type="journal article" date="2016" name="Environ. Microbiol.">
        <title>Genomic resolution of a cold subsurface aquifer community provides metabolic insights for novel microbes adapted to high CO concentrations.</title>
        <authorList>
            <person name="Probst A.J."/>
            <person name="Castelle C.J."/>
            <person name="Singh A."/>
            <person name="Brown C.T."/>
            <person name="Anantharaman K."/>
            <person name="Sharon I."/>
            <person name="Hug L.A."/>
            <person name="Burstein D."/>
            <person name="Emerson J.B."/>
            <person name="Thomas B.C."/>
            <person name="Banfield J.F."/>
        </authorList>
    </citation>
    <scope>NUCLEOTIDE SEQUENCE [LARGE SCALE GENOMIC DNA]</scope>
    <source>
        <strain evidence="6">CG2_30_40_21</strain>
    </source>
</reference>
<dbReference type="CDD" id="cd00009">
    <property type="entry name" value="AAA"/>
    <property type="match status" value="1"/>
</dbReference>
<accession>A0A1J5E1M6</accession>
<keyword evidence="2" id="KW-0067">ATP-binding</keyword>
<dbReference type="InterPro" id="IPR002197">
    <property type="entry name" value="HTH_Fis"/>
</dbReference>
<dbReference type="GO" id="GO:0043565">
    <property type="term" value="F:sequence-specific DNA binding"/>
    <property type="evidence" value="ECO:0007669"/>
    <property type="project" value="InterPro"/>
</dbReference>
<keyword evidence="1" id="KW-0547">Nucleotide-binding</keyword>
<dbReference type="EMBL" id="MNYI01000218">
    <property type="protein sequence ID" value="OIP37214.1"/>
    <property type="molecule type" value="Genomic_DNA"/>
</dbReference>
<comment type="caution">
    <text evidence="6">The sequence shown here is derived from an EMBL/GenBank/DDBJ whole genome shotgun (WGS) entry which is preliminary data.</text>
</comment>
<protein>
    <recommendedName>
        <fullName evidence="5">Sigma-54 factor interaction domain-containing protein</fullName>
    </recommendedName>
</protein>
<evidence type="ECO:0000313" key="6">
    <source>
        <dbReference type="EMBL" id="OIP37214.1"/>
    </source>
</evidence>
<keyword evidence="3" id="KW-0805">Transcription regulation</keyword>
<dbReference type="FunFam" id="3.40.50.300:FF:000006">
    <property type="entry name" value="DNA-binding transcriptional regulator NtrC"/>
    <property type="match status" value="1"/>
</dbReference>
<keyword evidence="4" id="KW-0804">Transcription</keyword>
<dbReference type="PROSITE" id="PS50045">
    <property type="entry name" value="SIGMA54_INTERACT_4"/>
    <property type="match status" value="1"/>
</dbReference>
<dbReference type="SUPFAM" id="SSF46689">
    <property type="entry name" value="Homeodomain-like"/>
    <property type="match status" value="1"/>
</dbReference>
<dbReference type="GO" id="GO:0006355">
    <property type="term" value="P:regulation of DNA-templated transcription"/>
    <property type="evidence" value="ECO:0007669"/>
    <property type="project" value="InterPro"/>
</dbReference>
<dbReference type="Pfam" id="PF02954">
    <property type="entry name" value="HTH_8"/>
    <property type="match status" value="1"/>
</dbReference>
<feature type="domain" description="Sigma-54 factor interaction" evidence="5">
    <location>
        <begin position="7"/>
        <end position="236"/>
    </location>
</feature>
<evidence type="ECO:0000313" key="7">
    <source>
        <dbReference type="Proteomes" id="UP000183085"/>
    </source>
</evidence>
<dbReference type="SMART" id="SM00382">
    <property type="entry name" value="AAA"/>
    <property type="match status" value="1"/>
</dbReference>
<sequence length="321" mass="36175">MNGFYGMIGNSPQMQRVYKDIEIAAKADIPVLIQGETGTGKELASRAIHECSSRINAPFVPVNCAAIPRELAESELFGHEKGAFTSAHRDRQGKIELANKGSIFLDEIGDMDIFSQAKLLRVLEEGTITRVGSEKPISINTRVISATNKQLTDKIQKKSFREDLYYRLSTFQINLPALRERKSDISFLAEYFLIRAGEQFKKKVTGICSMAMERLMEYSWPGNVREFKNVITRAVISCKEIITVDDISISLPSIDKIKPDVTVMQDPQWLSFSSETSLNEMEKEAIKKMLCNNQGNKRKTAEVLGIGRSSLYWKLKKYGLS</sequence>
<dbReference type="Pfam" id="PF25601">
    <property type="entry name" value="AAA_lid_14"/>
    <property type="match status" value="1"/>
</dbReference>
<dbReference type="InterPro" id="IPR027417">
    <property type="entry name" value="P-loop_NTPase"/>
</dbReference>
<name>A0A1J5E1M6_9BACT</name>
<dbReference type="Proteomes" id="UP000183085">
    <property type="component" value="Unassembled WGS sequence"/>
</dbReference>
<dbReference type="PANTHER" id="PTHR32071">
    <property type="entry name" value="TRANSCRIPTIONAL REGULATORY PROTEIN"/>
    <property type="match status" value="1"/>
</dbReference>
<dbReference type="InterPro" id="IPR009057">
    <property type="entry name" value="Homeodomain-like_sf"/>
</dbReference>
<organism evidence="6 7">
    <name type="scientific">Candidatus Desantisbacteria bacterium CG2_30_40_21</name>
    <dbReference type="NCBI Taxonomy" id="1817895"/>
    <lineage>
        <taxon>Bacteria</taxon>
        <taxon>Candidatus Desantisiibacteriota</taxon>
    </lineage>
</organism>